<dbReference type="EMBL" id="WOYG01000001">
    <property type="protein sequence ID" value="NLV09069.1"/>
    <property type="molecule type" value="Genomic_DNA"/>
</dbReference>
<gene>
    <name evidence="2" type="ORF">GOC74_03890</name>
</gene>
<evidence type="ECO:0000313" key="3">
    <source>
        <dbReference type="Proteomes" id="UP000608662"/>
    </source>
</evidence>
<dbReference type="PROSITE" id="PS51257">
    <property type="entry name" value="PROKAR_LIPOPROTEIN"/>
    <property type="match status" value="1"/>
</dbReference>
<evidence type="ECO:0000256" key="1">
    <source>
        <dbReference type="SAM" id="MobiDB-lite"/>
    </source>
</evidence>
<organism evidence="2 3">
    <name type="scientific">Halomicrobium mukohataei</name>
    <dbReference type="NCBI Taxonomy" id="57705"/>
    <lineage>
        <taxon>Archaea</taxon>
        <taxon>Methanobacteriati</taxon>
        <taxon>Methanobacteriota</taxon>
        <taxon>Stenosarchaea group</taxon>
        <taxon>Halobacteria</taxon>
        <taxon>Halobacteriales</taxon>
        <taxon>Haloarculaceae</taxon>
        <taxon>Halomicrobium</taxon>
    </lineage>
</organism>
<sequence>MDDSTRRHFVRATALTSIGLLAGCSDGGGGGAVGTDEDDGADDDGADDGEAETETPEGGQEETEADMSFSPRAGDA</sequence>
<evidence type="ECO:0000313" key="2">
    <source>
        <dbReference type="EMBL" id="NLV09069.1"/>
    </source>
</evidence>
<dbReference type="InterPro" id="IPR006311">
    <property type="entry name" value="TAT_signal"/>
</dbReference>
<protein>
    <submittedName>
        <fullName evidence="2">Copper-binding protein</fullName>
    </submittedName>
</protein>
<comment type="caution">
    <text evidence="2">The sequence shown here is derived from an EMBL/GenBank/DDBJ whole genome shotgun (WGS) entry which is preliminary data.</text>
</comment>
<name>A0A847U7W9_9EURY</name>
<dbReference type="PROSITE" id="PS51318">
    <property type="entry name" value="TAT"/>
    <property type="match status" value="1"/>
</dbReference>
<dbReference type="RefSeq" id="WP_170092991.1">
    <property type="nucleotide sequence ID" value="NZ_WOYG01000001.1"/>
</dbReference>
<proteinExistence type="predicted"/>
<feature type="region of interest" description="Disordered" evidence="1">
    <location>
        <begin position="20"/>
        <end position="76"/>
    </location>
</feature>
<dbReference type="AlphaFoldDB" id="A0A847U7W9"/>
<dbReference type="GeneID" id="94359951"/>
<accession>A0A847U7W9</accession>
<feature type="compositionally biased region" description="Acidic residues" evidence="1">
    <location>
        <begin position="35"/>
        <end position="65"/>
    </location>
</feature>
<reference evidence="2" key="1">
    <citation type="submission" date="2019-12" db="EMBL/GenBank/DDBJ databases">
        <title>Whole-genome sequence of Halomicrobium mukohataei pws1.</title>
        <authorList>
            <person name="Verma D.K."/>
            <person name="Gopal K."/>
            <person name="Prasad E.S."/>
        </authorList>
    </citation>
    <scope>NUCLEOTIDE SEQUENCE</scope>
    <source>
        <strain evidence="2">Pws1</strain>
    </source>
</reference>
<dbReference type="Proteomes" id="UP000608662">
    <property type="component" value="Unassembled WGS sequence"/>
</dbReference>